<feature type="region of interest" description="Disordered" evidence="1">
    <location>
        <begin position="342"/>
        <end position="381"/>
    </location>
</feature>
<accession>A0ABD1H323</accession>
<keyword evidence="4" id="KW-1185">Reference proteome</keyword>
<sequence>MAPTSLRAKDVGIKLKCEAEKAKWKQLAKLESSPSRYPAWGALHGLGIESSWKELVEAGSLTYLFSRKFDSYKALTVEFLTTLHVEYKDGKIEYISFRLLNQTQVLTLDEFNSLFHLLGEDEEGCSEEPEDYDRDSFWNLITEDGTRFNPSRAKINAVRNPVLRYMLKSLVYLPFAHTEAGSMQSEILFLLWGMLAGRRINTGYFMIRHLERQSRKKDGKICCGGIVSAIAYHFEVNFEGRVGDMGPTMIDWEVLKMTKMIKIDSRGVGYFLQNDGMHFKFPDPQLSAVRGWTYQANWKMNTAEHLHGFMTDPPQGVAAPNVRLRHVGVGCMPEPQYPDQPLQIEGGPQPMEGTETAEPTVERGEGSRPRRKRRAAPSSDDYMSTITQELAGIRLRIEQNREEAAESSRQNREQLTSYMTLQDNRHDEYMTNFQQILQWQAQNGAFQHEAMQGIQDQQAQQNNYLREAVQGIHQWQAQQDAYHQANWQTTLQWQSQQETLLQEQRAAWAAHEQWCREQRGPHYQQDPPQ</sequence>
<name>A0ABD1H323_SALDI</name>
<dbReference type="EMBL" id="JBEAFC010000007">
    <property type="protein sequence ID" value="KAL1550815.1"/>
    <property type="molecule type" value="Genomic_DNA"/>
</dbReference>
<reference evidence="3 4" key="1">
    <citation type="submission" date="2024-06" db="EMBL/GenBank/DDBJ databases">
        <title>A chromosome level genome sequence of Diviner's sage (Salvia divinorum).</title>
        <authorList>
            <person name="Ford S.A."/>
            <person name="Ro D.-K."/>
            <person name="Ness R.W."/>
            <person name="Phillips M.A."/>
        </authorList>
    </citation>
    <scope>NUCLEOTIDE SEQUENCE [LARGE SCALE GENOMIC DNA]</scope>
    <source>
        <strain evidence="3">SAF-2024a</strain>
        <tissue evidence="3">Leaf</tissue>
    </source>
</reference>
<evidence type="ECO:0000313" key="3">
    <source>
        <dbReference type="EMBL" id="KAL1550815.1"/>
    </source>
</evidence>
<organism evidence="3 4">
    <name type="scientific">Salvia divinorum</name>
    <name type="common">Maria pastora</name>
    <name type="synonym">Diviner's sage</name>
    <dbReference type="NCBI Taxonomy" id="28513"/>
    <lineage>
        <taxon>Eukaryota</taxon>
        <taxon>Viridiplantae</taxon>
        <taxon>Streptophyta</taxon>
        <taxon>Embryophyta</taxon>
        <taxon>Tracheophyta</taxon>
        <taxon>Spermatophyta</taxon>
        <taxon>Magnoliopsida</taxon>
        <taxon>eudicotyledons</taxon>
        <taxon>Gunneridae</taxon>
        <taxon>Pentapetalae</taxon>
        <taxon>asterids</taxon>
        <taxon>lamiids</taxon>
        <taxon>Lamiales</taxon>
        <taxon>Lamiaceae</taxon>
        <taxon>Nepetoideae</taxon>
        <taxon>Mentheae</taxon>
        <taxon>Salviinae</taxon>
        <taxon>Salvia</taxon>
        <taxon>Salvia subgen. Calosphace</taxon>
    </lineage>
</organism>
<dbReference type="AlphaFoldDB" id="A0ABD1H323"/>
<evidence type="ECO:0000256" key="1">
    <source>
        <dbReference type="SAM" id="MobiDB-lite"/>
    </source>
</evidence>
<feature type="domain" description="Arabidopsis retrotransposon Orf1 C-terminal" evidence="2">
    <location>
        <begin position="25"/>
        <end position="284"/>
    </location>
</feature>
<proteinExistence type="predicted"/>
<dbReference type="Proteomes" id="UP001567538">
    <property type="component" value="Unassembled WGS sequence"/>
</dbReference>
<protein>
    <recommendedName>
        <fullName evidence="2">Arabidopsis retrotransposon Orf1 C-terminal domain-containing protein</fullName>
    </recommendedName>
</protein>
<comment type="caution">
    <text evidence="3">The sequence shown here is derived from an EMBL/GenBank/DDBJ whole genome shotgun (WGS) entry which is preliminary data.</text>
</comment>
<dbReference type="Pfam" id="PF03078">
    <property type="entry name" value="ATHILA"/>
    <property type="match status" value="1"/>
</dbReference>
<evidence type="ECO:0000259" key="2">
    <source>
        <dbReference type="Pfam" id="PF03078"/>
    </source>
</evidence>
<gene>
    <name evidence="3" type="ORF">AAHA92_18733</name>
</gene>
<evidence type="ECO:0000313" key="4">
    <source>
        <dbReference type="Proteomes" id="UP001567538"/>
    </source>
</evidence>
<dbReference type="InterPro" id="IPR004312">
    <property type="entry name" value="ATHILA_Orf1_C"/>
</dbReference>